<comment type="similarity">
    <text evidence="6">Belongs to the peptidase M48 family.</text>
</comment>
<dbReference type="KEGG" id="sgi:SGRAN_0911"/>
<dbReference type="GO" id="GO:0046872">
    <property type="term" value="F:metal ion binding"/>
    <property type="evidence" value="ECO:0007669"/>
    <property type="project" value="UniProtKB-KW"/>
</dbReference>
<dbReference type="InterPro" id="IPR001915">
    <property type="entry name" value="Peptidase_M48"/>
</dbReference>
<feature type="signal peptide" evidence="7">
    <location>
        <begin position="1"/>
        <end position="25"/>
    </location>
</feature>
<evidence type="ECO:0000256" key="6">
    <source>
        <dbReference type="RuleBase" id="RU003983"/>
    </source>
</evidence>
<evidence type="ECO:0000256" key="5">
    <source>
        <dbReference type="ARBA" id="ARBA00023049"/>
    </source>
</evidence>
<sequence>MPRAVRLLLPILTAFAASTATPAVAATPGPAGLYDQLAGLEARVAAIGFRLTTANAAWCTAQQPQFGWIWGDPRLYDESRRPAALAAYAAPDADTPYLAAVAPDTPAARADLHRGTPVFAIDGIPVPPADDADPFARIAVLETQAAALPVDAPAALTIADGRHAAVVPVAGCVSDFRVEAADRPAGGADGRLVRISAGLASFATDDAELAAAVAHELAHNILRHRARLDAAGVDRGLFKELGRSARLFRQTEAEADRLSVWLLAGAGYDPEAAARFWRKFGGRKGRPLFPALTHPGWRDRVASVEREAAAIAAARAAGEPLHPPLIDDMPPLE</sequence>
<keyword evidence="7" id="KW-0732">Signal</keyword>
<protein>
    <submittedName>
        <fullName evidence="9">Peptidase M48, Ste24p</fullName>
    </submittedName>
</protein>
<evidence type="ECO:0000256" key="7">
    <source>
        <dbReference type="SAM" id="SignalP"/>
    </source>
</evidence>
<keyword evidence="4 6" id="KW-0862">Zinc</keyword>
<dbReference type="CDD" id="cd07342">
    <property type="entry name" value="M48C_Oma1_like"/>
    <property type="match status" value="1"/>
</dbReference>
<dbReference type="EMBL" id="CP012199">
    <property type="protein sequence ID" value="AMG73305.1"/>
    <property type="molecule type" value="Genomic_DNA"/>
</dbReference>
<comment type="cofactor">
    <cofactor evidence="6">
        <name>Zn(2+)</name>
        <dbReference type="ChEBI" id="CHEBI:29105"/>
    </cofactor>
    <text evidence="6">Binds 1 zinc ion per subunit.</text>
</comment>
<keyword evidence="1 6" id="KW-0645">Protease</keyword>
<dbReference type="GO" id="GO:0051603">
    <property type="term" value="P:proteolysis involved in protein catabolic process"/>
    <property type="evidence" value="ECO:0007669"/>
    <property type="project" value="TreeGrafter"/>
</dbReference>
<dbReference type="InterPro" id="IPR051156">
    <property type="entry name" value="Mito/Outer_Membr_Metalloprot"/>
</dbReference>
<dbReference type="RefSeq" id="WP_067181024.1">
    <property type="nucleotide sequence ID" value="NZ_CP012199.1"/>
</dbReference>
<dbReference type="PANTHER" id="PTHR22726:SF1">
    <property type="entry name" value="METALLOENDOPEPTIDASE OMA1, MITOCHONDRIAL"/>
    <property type="match status" value="1"/>
</dbReference>
<dbReference type="Pfam" id="PF01435">
    <property type="entry name" value="Peptidase_M48"/>
    <property type="match status" value="1"/>
</dbReference>
<evidence type="ECO:0000259" key="8">
    <source>
        <dbReference type="Pfam" id="PF01435"/>
    </source>
</evidence>
<evidence type="ECO:0000256" key="2">
    <source>
        <dbReference type="ARBA" id="ARBA00022723"/>
    </source>
</evidence>
<evidence type="ECO:0000256" key="4">
    <source>
        <dbReference type="ARBA" id="ARBA00022833"/>
    </source>
</evidence>
<keyword evidence="5 6" id="KW-0482">Metalloprotease</keyword>
<dbReference type="InterPro" id="IPR036034">
    <property type="entry name" value="PDZ_sf"/>
</dbReference>
<keyword evidence="10" id="KW-1185">Reference proteome</keyword>
<reference evidence="9 10" key="1">
    <citation type="journal article" date="2016" name="BMC Genomics">
        <title>Genomic analysis of the nitrate-respiring Sphingopyxis granuli (formerly Sphingomonas macrogoltabida) strain TFA.</title>
        <authorList>
            <person name="Garcia-Romero I."/>
            <person name="Perez-Pulido A.J."/>
            <person name="Gonzalez-Flores Y.E."/>
            <person name="Reyes-Ramirez F."/>
            <person name="Santero E."/>
            <person name="Floriano B."/>
        </authorList>
    </citation>
    <scope>NUCLEOTIDE SEQUENCE [LARGE SCALE GENOMIC DNA]</scope>
    <source>
        <strain evidence="9 10">TFA</strain>
    </source>
</reference>
<feature type="chain" id="PRO_5041741868" evidence="7">
    <location>
        <begin position="26"/>
        <end position="333"/>
    </location>
</feature>
<name>A0AA86GI61_9SPHN</name>
<gene>
    <name evidence="9" type="ORF">SGRAN_0911</name>
</gene>
<dbReference type="GO" id="GO:0016020">
    <property type="term" value="C:membrane"/>
    <property type="evidence" value="ECO:0007669"/>
    <property type="project" value="TreeGrafter"/>
</dbReference>
<keyword evidence="2" id="KW-0479">Metal-binding</keyword>
<dbReference type="AlphaFoldDB" id="A0AA86GI61"/>
<dbReference type="PANTHER" id="PTHR22726">
    <property type="entry name" value="METALLOENDOPEPTIDASE OMA1"/>
    <property type="match status" value="1"/>
</dbReference>
<evidence type="ECO:0000256" key="1">
    <source>
        <dbReference type="ARBA" id="ARBA00022670"/>
    </source>
</evidence>
<dbReference type="SUPFAM" id="SSF50156">
    <property type="entry name" value="PDZ domain-like"/>
    <property type="match status" value="1"/>
</dbReference>
<accession>A0AA86GI61</accession>
<evidence type="ECO:0000313" key="9">
    <source>
        <dbReference type="EMBL" id="AMG73305.1"/>
    </source>
</evidence>
<evidence type="ECO:0000256" key="3">
    <source>
        <dbReference type="ARBA" id="ARBA00022801"/>
    </source>
</evidence>
<keyword evidence="3 6" id="KW-0378">Hydrolase</keyword>
<evidence type="ECO:0000313" key="10">
    <source>
        <dbReference type="Proteomes" id="UP000058599"/>
    </source>
</evidence>
<proteinExistence type="inferred from homology"/>
<dbReference type="GO" id="GO:0004222">
    <property type="term" value="F:metalloendopeptidase activity"/>
    <property type="evidence" value="ECO:0007669"/>
    <property type="project" value="InterPro"/>
</dbReference>
<dbReference type="Proteomes" id="UP000058599">
    <property type="component" value="Chromosome"/>
</dbReference>
<feature type="domain" description="Peptidase M48" evidence="8">
    <location>
        <begin position="247"/>
        <end position="307"/>
    </location>
</feature>
<organism evidence="9 10">
    <name type="scientific">Sphingopyxis granuli</name>
    <dbReference type="NCBI Taxonomy" id="267128"/>
    <lineage>
        <taxon>Bacteria</taxon>
        <taxon>Pseudomonadati</taxon>
        <taxon>Pseudomonadota</taxon>
        <taxon>Alphaproteobacteria</taxon>
        <taxon>Sphingomonadales</taxon>
        <taxon>Sphingomonadaceae</taxon>
        <taxon>Sphingopyxis</taxon>
    </lineage>
</organism>